<evidence type="ECO:0000313" key="1">
    <source>
        <dbReference type="EMBL" id="KAF2478336.1"/>
    </source>
</evidence>
<proteinExistence type="predicted"/>
<gene>
    <name evidence="1" type="ORF">BDR25DRAFT_348589</name>
</gene>
<dbReference type="EMBL" id="MU003492">
    <property type="protein sequence ID" value="KAF2478336.1"/>
    <property type="molecule type" value="Genomic_DNA"/>
</dbReference>
<dbReference type="Proteomes" id="UP000799755">
    <property type="component" value="Unassembled WGS sequence"/>
</dbReference>
<reference evidence="1" key="1">
    <citation type="journal article" date="2020" name="Stud. Mycol.">
        <title>101 Dothideomycetes genomes: a test case for predicting lifestyles and emergence of pathogens.</title>
        <authorList>
            <person name="Haridas S."/>
            <person name="Albert R."/>
            <person name="Binder M."/>
            <person name="Bloem J."/>
            <person name="Labutti K."/>
            <person name="Salamov A."/>
            <person name="Andreopoulos B."/>
            <person name="Baker S."/>
            <person name="Barry K."/>
            <person name="Bills G."/>
            <person name="Bluhm B."/>
            <person name="Cannon C."/>
            <person name="Castanera R."/>
            <person name="Culley D."/>
            <person name="Daum C."/>
            <person name="Ezra D."/>
            <person name="Gonzalez J."/>
            <person name="Henrissat B."/>
            <person name="Kuo A."/>
            <person name="Liang C."/>
            <person name="Lipzen A."/>
            <person name="Lutzoni F."/>
            <person name="Magnuson J."/>
            <person name="Mondo S."/>
            <person name="Nolan M."/>
            <person name="Ohm R."/>
            <person name="Pangilinan J."/>
            <person name="Park H.-J."/>
            <person name="Ramirez L."/>
            <person name="Alfaro M."/>
            <person name="Sun H."/>
            <person name="Tritt A."/>
            <person name="Yoshinaga Y."/>
            <person name="Zwiers L.-H."/>
            <person name="Turgeon B."/>
            <person name="Goodwin S."/>
            <person name="Spatafora J."/>
            <person name="Crous P."/>
            <person name="Grigoriev I."/>
        </authorList>
    </citation>
    <scope>NUCLEOTIDE SEQUENCE</scope>
    <source>
        <strain evidence="1">ATCC 200398</strain>
    </source>
</reference>
<accession>A0ACB6RGJ8</accession>
<name>A0ACB6RGJ8_9PLEO</name>
<keyword evidence="2" id="KW-1185">Reference proteome</keyword>
<evidence type="ECO:0000313" key="2">
    <source>
        <dbReference type="Proteomes" id="UP000799755"/>
    </source>
</evidence>
<comment type="caution">
    <text evidence="1">The sequence shown here is derived from an EMBL/GenBank/DDBJ whole genome shotgun (WGS) entry which is preliminary data.</text>
</comment>
<organism evidence="1 2">
    <name type="scientific">Lindgomyces ingoldianus</name>
    <dbReference type="NCBI Taxonomy" id="673940"/>
    <lineage>
        <taxon>Eukaryota</taxon>
        <taxon>Fungi</taxon>
        <taxon>Dikarya</taxon>
        <taxon>Ascomycota</taxon>
        <taxon>Pezizomycotina</taxon>
        <taxon>Dothideomycetes</taxon>
        <taxon>Pleosporomycetidae</taxon>
        <taxon>Pleosporales</taxon>
        <taxon>Lindgomycetaceae</taxon>
        <taxon>Lindgomyces</taxon>
    </lineage>
</organism>
<protein>
    <submittedName>
        <fullName evidence="1">Uncharacterized protein</fullName>
    </submittedName>
</protein>
<sequence>MPRHKRQRPSWLPNWVPYKDGRILGLARQTNLAWISAILALSFFSMTVSYATEKSKFTSVKFVHSSRSNTILVLRVLSEITSVFLGATIYSTFEVVQWLLISRPDGIRFPQFLALQSSTSQLGLICLVFGRGLPANQWPMKPRVMSLIRLVAEVSIPVIAVLIMITHSRLLGNVNTYPAYIPIASTMQEYAFGMQPFNASVASQLGVMEDLLFNINYVTFLSNPLHSIDQSPHSDDCSRGIAVFSNHSCTRRVLMTQEYQMVDANLHLTKDQDSEVVLSKNQQIYELEYHDNIQVSDENLECNKIHSGPAYYNICTRNADDGWVQAALIACPADLVVIGKCVQDRSWESDAGYTTSLRPSFLNATVSYDRRIGSILDHKAESEPIPTYIDASDLLRAMTVILNTTIPSQVAADWNPILGPPSHFFGRLIAGHMYRISKVMENTPSARVKGVNALQSIIAMSLFYCQNGILAQTVLPFAPNANTTTTTTTTNARPNFHEGAFEGQDKTSLIALAETRYRVQVGRATLFAYVVLSGLALTICIIALVIGSICELIKFDAEPTLWPALDFWTQCRVEDKNGALVQAQKRADLAWTQGQDLFKELEGLKVTRRKRKTRDGMDWRVENDAPAHGFQF</sequence>